<name>A0ACC0CLB1_9PEZI</name>
<proteinExistence type="predicted"/>
<sequence length="220" mass="25000">MRATISSSLYTTESSRWNAVQARDPSADGLFVYAVRTTKIYCRPVCKSRRARRANVSFYTRCQDAEREGFRACKRCKPEVRGGMPEEAAAARIRSLVGDNLWKLMMEPEGQTECDSERTGDLARKAQVSKWHFHRVFKEIMNMTPAEYANQQRTFRPGHSILQDEIWTSIFGLDTTPNNTDTDTLDAQYEEPSVEIDWEALINDDAIALPIEAGTFSEAS</sequence>
<dbReference type="Proteomes" id="UP001497680">
    <property type="component" value="Unassembled WGS sequence"/>
</dbReference>
<comment type="caution">
    <text evidence="1">The sequence shown here is derived from an EMBL/GenBank/DDBJ whole genome shotgun (WGS) entry which is preliminary data.</text>
</comment>
<dbReference type="EMBL" id="MU394404">
    <property type="protein sequence ID" value="KAI6081180.1"/>
    <property type="molecule type" value="Genomic_DNA"/>
</dbReference>
<evidence type="ECO:0000313" key="1">
    <source>
        <dbReference type="EMBL" id="KAI6081180.1"/>
    </source>
</evidence>
<protein>
    <submittedName>
        <fullName evidence="1">Metal binding domain of Ada-domain-containing protein</fullName>
    </submittedName>
</protein>
<gene>
    <name evidence="1" type="ORF">F4821DRAFT_249825</name>
</gene>
<organism evidence="1 2">
    <name type="scientific">Hypoxylon rubiginosum</name>
    <dbReference type="NCBI Taxonomy" id="110542"/>
    <lineage>
        <taxon>Eukaryota</taxon>
        <taxon>Fungi</taxon>
        <taxon>Dikarya</taxon>
        <taxon>Ascomycota</taxon>
        <taxon>Pezizomycotina</taxon>
        <taxon>Sordariomycetes</taxon>
        <taxon>Xylariomycetidae</taxon>
        <taxon>Xylariales</taxon>
        <taxon>Hypoxylaceae</taxon>
        <taxon>Hypoxylon</taxon>
    </lineage>
</organism>
<accession>A0ACC0CLB1</accession>
<keyword evidence="2" id="KW-1185">Reference proteome</keyword>
<evidence type="ECO:0000313" key="2">
    <source>
        <dbReference type="Proteomes" id="UP001497680"/>
    </source>
</evidence>
<reference evidence="1 2" key="1">
    <citation type="journal article" date="2022" name="New Phytol.">
        <title>Ecological generalism drives hyperdiversity of secondary metabolite gene clusters in xylarialean endophytes.</title>
        <authorList>
            <person name="Franco M.E.E."/>
            <person name="Wisecaver J.H."/>
            <person name="Arnold A.E."/>
            <person name="Ju Y.M."/>
            <person name="Slot J.C."/>
            <person name="Ahrendt S."/>
            <person name="Moore L.P."/>
            <person name="Eastman K.E."/>
            <person name="Scott K."/>
            <person name="Konkel Z."/>
            <person name="Mondo S.J."/>
            <person name="Kuo A."/>
            <person name="Hayes R.D."/>
            <person name="Haridas S."/>
            <person name="Andreopoulos B."/>
            <person name="Riley R."/>
            <person name="LaButti K."/>
            <person name="Pangilinan J."/>
            <person name="Lipzen A."/>
            <person name="Amirebrahimi M."/>
            <person name="Yan J."/>
            <person name="Adam C."/>
            <person name="Keymanesh K."/>
            <person name="Ng V."/>
            <person name="Louie K."/>
            <person name="Northen T."/>
            <person name="Drula E."/>
            <person name="Henrissat B."/>
            <person name="Hsieh H.M."/>
            <person name="Youens-Clark K."/>
            <person name="Lutzoni F."/>
            <person name="Miadlikowska J."/>
            <person name="Eastwood D.C."/>
            <person name="Hamelin R.C."/>
            <person name="Grigoriev I.V."/>
            <person name="U'Ren J.M."/>
        </authorList>
    </citation>
    <scope>NUCLEOTIDE SEQUENCE [LARGE SCALE GENOMIC DNA]</scope>
    <source>
        <strain evidence="1 2">ER1909</strain>
    </source>
</reference>